<dbReference type="GO" id="GO:0009116">
    <property type="term" value="P:nucleoside metabolic process"/>
    <property type="evidence" value="ECO:0007669"/>
    <property type="project" value="InterPro"/>
</dbReference>
<feature type="repeat" description="TPR" evidence="1">
    <location>
        <begin position="1026"/>
        <end position="1059"/>
    </location>
</feature>
<evidence type="ECO:0000259" key="2">
    <source>
        <dbReference type="Pfam" id="PF00931"/>
    </source>
</evidence>
<comment type="caution">
    <text evidence="3">The sequence shown here is derived from an EMBL/GenBank/DDBJ whole genome shotgun (WGS) entry which is preliminary data.</text>
</comment>
<dbReference type="PRINTS" id="PR00364">
    <property type="entry name" value="DISEASERSIST"/>
</dbReference>
<dbReference type="Pfam" id="PF00931">
    <property type="entry name" value="NB-ARC"/>
    <property type="match status" value="1"/>
</dbReference>
<dbReference type="SUPFAM" id="SSF53167">
    <property type="entry name" value="Purine and uridine phosphorylases"/>
    <property type="match status" value="1"/>
</dbReference>
<dbReference type="InterPro" id="IPR027417">
    <property type="entry name" value="P-loop_NTPase"/>
</dbReference>
<evidence type="ECO:0000313" key="3">
    <source>
        <dbReference type="EMBL" id="THV69337.1"/>
    </source>
</evidence>
<dbReference type="GO" id="GO:0043531">
    <property type="term" value="F:ADP binding"/>
    <property type="evidence" value="ECO:0007669"/>
    <property type="project" value="InterPro"/>
</dbReference>
<dbReference type="InterPro" id="IPR053137">
    <property type="entry name" value="NLR-like"/>
</dbReference>
<feature type="domain" description="NB-ARC" evidence="2">
    <location>
        <begin position="361"/>
        <end position="519"/>
    </location>
</feature>
<dbReference type="Gene3D" id="3.40.50.300">
    <property type="entry name" value="P-loop containing nucleotide triphosphate hydrolases"/>
    <property type="match status" value="1"/>
</dbReference>
<dbReference type="InterPro" id="IPR011990">
    <property type="entry name" value="TPR-like_helical_dom_sf"/>
</dbReference>
<organism evidence="3 4">
    <name type="scientific">Aureobasidium pullulans</name>
    <name type="common">Black yeast</name>
    <name type="synonym">Pullularia pullulans</name>
    <dbReference type="NCBI Taxonomy" id="5580"/>
    <lineage>
        <taxon>Eukaryota</taxon>
        <taxon>Fungi</taxon>
        <taxon>Dikarya</taxon>
        <taxon>Ascomycota</taxon>
        <taxon>Pezizomycotina</taxon>
        <taxon>Dothideomycetes</taxon>
        <taxon>Dothideomycetidae</taxon>
        <taxon>Dothideales</taxon>
        <taxon>Saccotheciaceae</taxon>
        <taxon>Aureobasidium</taxon>
    </lineage>
</organism>
<dbReference type="InterPro" id="IPR035994">
    <property type="entry name" value="Nucleoside_phosphorylase_sf"/>
</dbReference>
<dbReference type="InterPro" id="IPR002182">
    <property type="entry name" value="NB-ARC"/>
</dbReference>
<dbReference type="AlphaFoldDB" id="A0A4S8SFG9"/>
<dbReference type="PANTHER" id="PTHR46082">
    <property type="entry name" value="ATP/GTP-BINDING PROTEIN-RELATED"/>
    <property type="match status" value="1"/>
</dbReference>
<gene>
    <name evidence="3" type="ORF">D6D28_05976</name>
</gene>
<dbReference type="Proteomes" id="UP000304951">
    <property type="component" value="Unassembled WGS sequence"/>
</dbReference>
<name>A0A4S8SFG9_AURPU</name>
<dbReference type="InterPro" id="IPR019734">
    <property type="entry name" value="TPR_rpt"/>
</dbReference>
<keyword evidence="1" id="KW-0802">TPR repeat</keyword>
<dbReference type="EMBL" id="QZAF01000260">
    <property type="protein sequence ID" value="THV69337.1"/>
    <property type="molecule type" value="Genomic_DNA"/>
</dbReference>
<dbReference type="PANTHER" id="PTHR46082:SF6">
    <property type="entry name" value="AAA+ ATPASE DOMAIN-CONTAINING PROTEIN-RELATED"/>
    <property type="match status" value="1"/>
</dbReference>
<dbReference type="SUPFAM" id="SSF48452">
    <property type="entry name" value="TPR-like"/>
    <property type="match status" value="1"/>
</dbReference>
<evidence type="ECO:0000256" key="1">
    <source>
        <dbReference type="PROSITE-ProRule" id="PRU00339"/>
    </source>
</evidence>
<dbReference type="SUPFAM" id="SSF52540">
    <property type="entry name" value="P-loop containing nucleoside triphosphate hydrolases"/>
    <property type="match status" value="1"/>
</dbReference>
<sequence length="1084" mass="121276">MSKVTLSRERYTIGVICALFEEKAAMVMMLDEKHEPLEQKSGDNNSYTLGKIGQHNVVIACLPGGHQGKAAAATVAVHMMHSFPIKFGLMVGIGGGVPSRTLDIRLGDVVVSIPEGTHGGVVQYDLGKLELDGLHRKGHLDKPPKALLSAITSLREKHVWMEPELPQHLTAILSNHRMAKRFGFQGAQHDRLFESNAFHPRTKNDCDNCVSTLSIVQRADREDDTPQVFYGTILSGDMVIKNGQERDRIAADEKAIRFEMEAAGLMNDFPCLVIRGISDYSDSHKNDRWQPYAAATAAAYAKELLITLSKQEVDELDPAEKHHVPFSLKGVPNIDHFVQRSSDMQELERFFFPQQSHDTRRKIFVVHGLGGIGKTQLSIEFVRQYQTKYSAVFWLDGSSKDALQNSFLDIVTRLPAGEVTPSLAHAAKQASPDMKLIVRGVQNWLSLPSNHRWLVVIDNVDRDYTTKGTDPLAYELKEYLPAADHGNVLVTSRLSTLVAARNSHRLTRVDHDQSRAILEAAGGEYISGMVSVFQDPVVNWLTHWFVNLAQDESAADTLLKKLSGLPIALTQAGSYIRQTGVSVAEYTDHYNSTWQQLMEKQDEYCLQEDSERSVLTTWKISYEQVRSQSEEASNLLKLWSFLYADDLWYDLVACSKALASHVVVPKWLLLLAENKLEFNRAMGLLIKYSLVESKMETRSYAMHSVLHSWCLHVAQHDSEKGDFRRLASCVVGQAMPPLEMDDFWILLRRLLPHAQTIMRFVEDEKNAKLSIDEYDAFAQLAYSFRVQNRYAEAEKMYERALAGKEVVLGPDHTSTLDTIFNSGIAYLTQGRLAAAEGMLRRALVEQERASGPEHISTLATVRGLGNVYQAQGRLAEAEEMYEKALAGSEFALGPEHPSTLDSLNTMGLVFTAQNRLADAEKMYERVLTGYEKIHGPEHTQTLQAFNNMGLLYQAQGSPEKAERMFERVLAGFEKTAGPEHASTLYTVLNLGVVFSDQGRLEEAEEMQNRALAGLENAFGSEHLVVSHVHSNLGHFYAKQGRLAEAEPMFERALVGYEKAHGSENQDTVQAGDLLRQVRHLLNPS</sequence>
<dbReference type="PROSITE" id="PS50005">
    <property type="entry name" value="TPR"/>
    <property type="match status" value="1"/>
</dbReference>
<dbReference type="SMART" id="SM00028">
    <property type="entry name" value="TPR"/>
    <property type="match status" value="7"/>
</dbReference>
<reference evidence="3 4" key="1">
    <citation type="submission" date="2018-10" db="EMBL/GenBank/DDBJ databases">
        <title>Fifty Aureobasidium pullulans genomes reveal a recombining polyextremotolerant generalist.</title>
        <authorList>
            <person name="Gostincar C."/>
            <person name="Turk M."/>
            <person name="Zajc J."/>
            <person name="Gunde-Cimerman N."/>
        </authorList>
    </citation>
    <scope>NUCLEOTIDE SEQUENCE [LARGE SCALE GENOMIC DNA]</scope>
    <source>
        <strain evidence="3 4">EXF-11900</strain>
    </source>
</reference>
<proteinExistence type="predicted"/>
<evidence type="ECO:0000313" key="4">
    <source>
        <dbReference type="Proteomes" id="UP000304951"/>
    </source>
</evidence>
<protein>
    <submittedName>
        <fullName evidence="3">TPR-like protein</fullName>
    </submittedName>
</protein>
<dbReference type="GO" id="GO:0003824">
    <property type="term" value="F:catalytic activity"/>
    <property type="evidence" value="ECO:0007669"/>
    <property type="project" value="InterPro"/>
</dbReference>
<accession>A0A4S8SFG9</accession>
<dbReference type="Pfam" id="PF13424">
    <property type="entry name" value="TPR_12"/>
    <property type="match status" value="3"/>
</dbReference>
<dbReference type="Gene3D" id="1.25.40.10">
    <property type="entry name" value="Tetratricopeptide repeat domain"/>
    <property type="match status" value="2"/>
</dbReference>
<dbReference type="Gene3D" id="3.40.50.1580">
    <property type="entry name" value="Nucleoside phosphorylase domain"/>
    <property type="match status" value="1"/>
</dbReference>
<dbReference type="Pfam" id="PF13374">
    <property type="entry name" value="TPR_10"/>
    <property type="match status" value="1"/>
</dbReference>